<accession>A0ABR3LJL5</accession>
<dbReference type="EMBL" id="JAYMGO010000022">
    <property type="protein sequence ID" value="KAL1252256.1"/>
    <property type="molecule type" value="Genomic_DNA"/>
</dbReference>
<evidence type="ECO:0000256" key="2">
    <source>
        <dbReference type="SAM" id="Phobius"/>
    </source>
</evidence>
<comment type="caution">
    <text evidence="3">The sequence shown here is derived from an EMBL/GenBank/DDBJ whole genome shotgun (WGS) entry which is preliminary data.</text>
</comment>
<organism evidence="3 4">
    <name type="scientific">Cirrhinus molitorella</name>
    <name type="common">mud carp</name>
    <dbReference type="NCBI Taxonomy" id="172907"/>
    <lineage>
        <taxon>Eukaryota</taxon>
        <taxon>Metazoa</taxon>
        <taxon>Chordata</taxon>
        <taxon>Craniata</taxon>
        <taxon>Vertebrata</taxon>
        <taxon>Euteleostomi</taxon>
        <taxon>Actinopterygii</taxon>
        <taxon>Neopterygii</taxon>
        <taxon>Teleostei</taxon>
        <taxon>Ostariophysi</taxon>
        <taxon>Cypriniformes</taxon>
        <taxon>Cyprinidae</taxon>
        <taxon>Labeoninae</taxon>
        <taxon>Labeonini</taxon>
        <taxon>Cirrhinus</taxon>
    </lineage>
</organism>
<name>A0ABR3LJL5_9TELE</name>
<dbReference type="Pfam" id="PF01019">
    <property type="entry name" value="G_glu_transpept"/>
    <property type="match status" value="1"/>
</dbReference>
<sequence>MTGSFNRYEMICFRYLFGACAIVVVVKLILTQRCETVVPTETPKVTPIEAPHDKCYTTAAVAADAETCSEIGRNILKDKNGSAVDAAIATLLCLSVVNPHSMGIGGGVVFTIYNALTDEVEEEEEEEEDAFHNPPQPRDALHAAGVHTRNQIIHSIFD</sequence>
<dbReference type="InterPro" id="IPR029055">
    <property type="entry name" value="Ntn_hydrolases_N"/>
</dbReference>
<keyword evidence="4" id="KW-1185">Reference proteome</keyword>
<feature type="transmembrane region" description="Helical" evidence="2">
    <location>
        <begin position="12"/>
        <end position="30"/>
    </location>
</feature>
<proteinExistence type="predicted"/>
<reference evidence="3 4" key="1">
    <citation type="submission" date="2023-09" db="EMBL/GenBank/DDBJ databases">
        <authorList>
            <person name="Wang M."/>
        </authorList>
    </citation>
    <scope>NUCLEOTIDE SEQUENCE [LARGE SCALE GENOMIC DNA]</scope>
    <source>
        <strain evidence="3">GT-2023</strain>
        <tissue evidence="3">Liver</tissue>
    </source>
</reference>
<evidence type="ECO:0000313" key="4">
    <source>
        <dbReference type="Proteomes" id="UP001558613"/>
    </source>
</evidence>
<gene>
    <name evidence="3" type="ORF">QQF64_020052</name>
</gene>
<dbReference type="SUPFAM" id="SSF56235">
    <property type="entry name" value="N-terminal nucleophile aminohydrolases (Ntn hydrolases)"/>
    <property type="match status" value="1"/>
</dbReference>
<dbReference type="PANTHER" id="PTHR11686">
    <property type="entry name" value="GAMMA GLUTAMYL TRANSPEPTIDASE"/>
    <property type="match status" value="1"/>
</dbReference>
<keyword evidence="1" id="KW-0325">Glycoprotein</keyword>
<evidence type="ECO:0000313" key="3">
    <source>
        <dbReference type="EMBL" id="KAL1252256.1"/>
    </source>
</evidence>
<keyword evidence="2" id="KW-1133">Transmembrane helix</keyword>
<dbReference type="InterPro" id="IPR000101">
    <property type="entry name" value="GGT_peptidase"/>
</dbReference>
<protein>
    <submittedName>
        <fullName evidence="3">Uncharacterized protein</fullName>
    </submittedName>
</protein>
<dbReference type="PANTHER" id="PTHR11686:SF56">
    <property type="entry name" value="GLUTATHIONE HYDROLASE 1 PROENZYME-RELATED"/>
    <property type="match status" value="1"/>
</dbReference>
<evidence type="ECO:0000256" key="1">
    <source>
        <dbReference type="ARBA" id="ARBA00023180"/>
    </source>
</evidence>
<dbReference type="Proteomes" id="UP001558613">
    <property type="component" value="Unassembled WGS sequence"/>
</dbReference>
<keyword evidence="2" id="KW-0812">Transmembrane</keyword>
<keyword evidence="2" id="KW-0472">Membrane</keyword>